<dbReference type="Pfam" id="PF13407">
    <property type="entry name" value="Peripla_BP_4"/>
    <property type="match status" value="1"/>
</dbReference>
<keyword evidence="7" id="KW-1185">Reference proteome</keyword>
<dbReference type="GO" id="GO:0030246">
    <property type="term" value="F:carbohydrate binding"/>
    <property type="evidence" value="ECO:0007669"/>
    <property type="project" value="UniProtKB-ARBA"/>
</dbReference>
<name>A0A8J3QND9_9ACTN</name>
<comment type="subcellular location">
    <subcellularLocation>
        <location evidence="1">Cell envelope</location>
    </subcellularLocation>
</comment>
<protein>
    <submittedName>
        <fullName evidence="6">Sugar ABC transporter substrate-binding protein</fullName>
    </submittedName>
</protein>
<proteinExistence type="inferred from homology"/>
<dbReference type="Gene3D" id="3.40.50.2300">
    <property type="match status" value="2"/>
</dbReference>
<comment type="similarity">
    <text evidence="2">Belongs to the bacterial solute-binding protein 2 family.</text>
</comment>
<dbReference type="EMBL" id="BONZ01000022">
    <property type="protein sequence ID" value="GIH14265.1"/>
    <property type="molecule type" value="Genomic_DNA"/>
</dbReference>
<comment type="caution">
    <text evidence="6">The sequence shown here is derived from an EMBL/GenBank/DDBJ whole genome shotgun (WGS) entry which is preliminary data.</text>
</comment>
<feature type="domain" description="Periplasmic binding protein" evidence="5">
    <location>
        <begin position="37"/>
        <end position="292"/>
    </location>
</feature>
<dbReference type="PANTHER" id="PTHR46847">
    <property type="entry name" value="D-ALLOSE-BINDING PERIPLASMIC PROTEIN-RELATED"/>
    <property type="match status" value="1"/>
</dbReference>
<dbReference type="CDD" id="cd20007">
    <property type="entry name" value="PBP1_ABC_sugar_binding-like"/>
    <property type="match status" value="1"/>
</dbReference>
<sequence>MRAVGVLALGVAATLVAATGCGSTSNAGAGSGKHYKISLIVGLKGDDFYGSLACGAKSAARSLGADVNVQGPSKWDAPEQISVLNSVIASRPDAILIAPVDDTALQAPLEQAAAQNIKIVLVDTTLKDPSIAAAQVTSDDQLAGKDAATEVAKQTGGKGSVVTINTQPGVSTVEARVRGFETGIKEAAGLNYLGQQYSGDDAAKASGVVTSSLAAHPDLAAVFATNTLTGQGAATGIKDAHKTGQIKLVGFDANPSGVQALQDGSAQAQVVLKPLDIGTQGVQQAVNALSGKPVEKLVHTGALMATKDNLNTPDVQKYLYHSNCTG</sequence>
<evidence type="ECO:0000256" key="2">
    <source>
        <dbReference type="ARBA" id="ARBA00007639"/>
    </source>
</evidence>
<dbReference type="AlphaFoldDB" id="A0A8J3QND9"/>
<evidence type="ECO:0000313" key="7">
    <source>
        <dbReference type="Proteomes" id="UP000642748"/>
    </source>
</evidence>
<dbReference type="Proteomes" id="UP000642748">
    <property type="component" value="Unassembled WGS sequence"/>
</dbReference>
<dbReference type="PANTHER" id="PTHR46847:SF1">
    <property type="entry name" value="D-ALLOSE-BINDING PERIPLASMIC PROTEIN-RELATED"/>
    <property type="match status" value="1"/>
</dbReference>
<feature type="chain" id="PRO_5038623194" evidence="4">
    <location>
        <begin position="18"/>
        <end position="326"/>
    </location>
</feature>
<evidence type="ECO:0000313" key="6">
    <source>
        <dbReference type="EMBL" id="GIH14265.1"/>
    </source>
</evidence>
<evidence type="ECO:0000256" key="1">
    <source>
        <dbReference type="ARBA" id="ARBA00004196"/>
    </source>
</evidence>
<gene>
    <name evidence="6" type="primary">rbsB</name>
    <name evidence="6" type="ORF">Raf01_24370</name>
</gene>
<dbReference type="GO" id="GO:0030313">
    <property type="term" value="C:cell envelope"/>
    <property type="evidence" value="ECO:0007669"/>
    <property type="project" value="UniProtKB-SubCell"/>
</dbReference>
<reference evidence="6" key="1">
    <citation type="submission" date="2021-01" db="EMBL/GenBank/DDBJ databases">
        <title>Whole genome shotgun sequence of Rugosimonospora africana NBRC 104875.</title>
        <authorList>
            <person name="Komaki H."/>
            <person name="Tamura T."/>
        </authorList>
    </citation>
    <scope>NUCLEOTIDE SEQUENCE</scope>
    <source>
        <strain evidence="6">NBRC 104875</strain>
    </source>
</reference>
<evidence type="ECO:0000259" key="5">
    <source>
        <dbReference type="Pfam" id="PF13407"/>
    </source>
</evidence>
<feature type="signal peptide" evidence="4">
    <location>
        <begin position="1"/>
        <end position="17"/>
    </location>
</feature>
<dbReference type="InterPro" id="IPR025997">
    <property type="entry name" value="SBP_2_dom"/>
</dbReference>
<dbReference type="InterPro" id="IPR028082">
    <property type="entry name" value="Peripla_BP_I"/>
</dbReference>
<keyword evidence="3 4" id="KW-0732">Signal</keyword>
<evidence type="ECO:0000256" key="4">
    <source>
        <dbReference type="SAM" id="SignalP"/>
    </source>
</evidence>
<dbReference type="PROSITE" id="PS51257">
    <property type="entry name" value="PROKAR_LIPOPROTEIN"/>
    <property type="match status" value="1"/>
</dbReference>
<organism evidence="6 7">
    <name type="scientific">Rugosimonospora africana</name>
    <dbReference type="NCBI Taxonomy" id="556532"/>
    <lineage>
        <taxon>Bacteria</taxon>
        <taxon>Bacillati</taxon>
        <taxon>Actinomycetota</taxon>
        <taxon>Actinomycetes</taxon>
        <taxon>Micromonosporales</taxon>
        <taxon>Micromonosporaceae</taxon>
        <taxon>Rugosimonospora</taxon>
    </lineage>
</organism>
<accession>A0A8J3QND9</accession>
<evidence type="ECO:0000256" key="3">
    <source>
        <dbReference type="ARBA" id="ARBA00022729"/>
    </source>
</evidence>
<dbReference type="SUPFAM" id="SSF53822">
    <property type="entry name" value="Periplasmic binding protein-like I"/>
    <property type="match status" value="1"/>
</dbReference>